<comment type="caution">
    <text evidence="1">The sequence shown here is derived from an EMBL/GenBank/DDBJ whole genome shotgun (WGS) entry which is preliminary data.</text>
</comment>
<dbReference type="AlphaFoldDB" id="A0A2M8W044"/>
<protein>
    <submittedName>
        <fullName evidence="1">Uncharacterized protein</fullName>
    </submittedName>
</protein>
<evidence type="ECO:0000313" key="2">
    <source>
        <dbReference type="Proteomes" id="UP000228531"/>
    </source>
</evidence>
<sequence>MVLRIWGRHNHSYDAIYVFSMKGVSVSGMKTEQCLTLINDTLRAQTDATDVCDCPQVIDVSNGNTQLVGVKVPRDKELILAETWNDIVGTEQARCHTPHHGIATMKNGQLDWFAAVCFMCDNASIIGRAATEPWRKLLSLENASEPVPDLKNIVEELHGGEFSDRAFYKKGPTDW</sequence>
<reference evidence="1 2" key="1">
    <citation type="submission" date="2017-11" db="EMBL/GenBank/DDBJ databases">
        <title>Genomic Encyclopedia of Archaeal and Bacterial Type Strains, Phase II (KMG-II): From Individual Species to Whole Genera.</title>
        <authorList>
            <person name="Goeker M."/>
        </authorList>
    </citation>
    <scope>NUCLEOTIDE SEQUENCE [LARGE SCALE GENOMIC DNA]</scope>
    <source>
        <strain evidence="1 2">DSM 29128</strain>
    </source>
</reference>
<dbReference type="EMBL" id="PGTY01000005">
    <property type="protein sequence ID" value="PJI84291.1"/>
    <property type="molecule type" value="Genomic_DNA"/>
</dbReference>
<proteinExistence type="predicted"/>
<dbReference type="Proteomes" id="UP000228531">
    <property type="component" value="Unassembled WGS sequence"/>
</dbReference>
<accession>A0A2M8W044</accession>
<gene>
    <name evidence="1" type="ORF">BC777_3832</name>
</gene>
<dbReference type="RefSeq" id="WP_168769227.1">
    <property type="nucleotide sequence ID" value="NZ_PGTY01000005.1"/>
</dbReference>
<evidence type="ECO:0000313" key="1">
    <source>
        <dbReference type="EMBL" id="PJI84291.1"/>
    </source>
</evidence>
<organism evidence="1 2">
    <name type="scientific">Yoonia maricola</name>
    <dbReference type="NCBI Taxonomy" id="420999"/>
    <lineage>
        <taxon>Bacteria</taxon>
        <taxon>Pseudomonadati</taxon>
        <taxon>Pseudomonadota</taxon>
        <taxon>Alphaproteobacteria</taxon>
        <taxon>Rhodobacterales</taxon>
        <taxon>Paracoccaceae</taxon>
        <taxon>Yoonia</taxon>
    </lineage>
</organism>
<name>A0A2M8W044_9RHOB</name>
<keyword evidence="2" id="KW-1185">Reference proteome</keyword>